<proteinExistence type="predicted"/>
<evidence type="ECO:0000256" key="8">
    <source>
        <dbReference type="SAM" id="SignalP"/>
    </source>
</evidence>
<organism evidence="9 10">
    <name type="scientific">Legionella septentrionalis</name>
    <dbReference type="NCBI Taxonomy" id="2498109"/>
    <lineage>
        <taxon>Bacteria</taxon>
        <taxon>Pseudomonadati</taxon>
        <taxon>Pseudomonadota</taxon>
        <taxon>Gammaproteobacteria</taxon>
        <taxon>Legionellales</taxon>
        <taxon>Legionellaceae</taxon>
        <taxon>Legionella</taxon>
    </lineage>
</organism>
<dbReference type="AlphaFoldDB" id="A0A433JLV7"/>
<dbReference type="Gene3D" id="1.25.40.10">
    <property type="entry name" value="Tetratricopeptide repeat domain"/>
    <property type="match status" value="1"/>
</dbReference>
<dbReference type="RefSeq" id="WP_127111014.1">
    <property type="nucleotide sequence ID" value="NZ_RZGR01000002.1"/>
</dbReference>
<keyword evidence="6" id="KW-0998">Cell outer membrane</keyword>
<dbReference type="Gene3D" id="3.40.50.2300">
    <property type="match status" value="2"/>
</dbReference>
<keyword evidence="2" id="KW-0133">Cell shape</keyword>
<dbReference type="SUPFAM" id="SSF53822">
    <property type="entry name" value="Periplasmic binding protein-like I"/>
    <property type="match status" value="1"/>
</dbReference>
<dbReference type="EMBL" id="RZGR01000002">
    <property type="protein sequence ID" value="RUQ91022.1"/>
    <property type="molecule type" value="Genomic_DNA"/>
</dbReference>
<dbReference type="PANTHER" id="PTHR38038">
    <property type="entry name" value="PENICILLIN-BINDING PROTEIN ACTIVATOR LPOA"/>
    <property type="match status" value="1"/>
</dbReference>
<keyword evidence="4" id="KW-0472">Membrane</keyword>
<reference evidence="9 10" key="1">
    <citation type="submission" date="2018-12" db="EMBL/GenBank/DDBJ databases">
        <title>Legionella sp,whole genome shotgun sequence.</title>
        <authorList>
            <person name="Wu H."/>
        </authorList>
    </citation>
    <scope>NUCLEOTIDE SEQUENCE [LARGE SCALE GENOMIC DNA]</scope>
    <source>
        <strain evidence="10">km714</strain>
    </source>
</reference>
<evidence type="ECO:0000313" key="9">
    <source>
        <dbReference type="EMBL" id="RUQ91022.1"/>
    </source>
</evidence>
<dbReference type="GO" id="GO:0009252">
    <property type="term" value="P:peptidoglycan biosynthetic process"/>
    <property type="evidence" value="ECO:0007669"/>
    <property type="project" value="UniProtKB-KW"/>
</dbReference>
<evidence type="ECO:0000256" key="7">
    <source>
        <dbReference type="ARBA" id="ARBA00023288"/>
    </source>
</evidence>
<name>A0A433JLV7_9GAMM</name>
<evidence type="ECO:0000256" key="6">
    <source>
        <dbReference type="ARBA" id="ARBA00023237"/>
    </source>
</evidence>
<dbReference type="Gene3D" id="1.25.40.650">
    <property type="match status" value="1"/>
</dbReference>
<dbReference type="Proteomes" id="UP000288012">
    <property type="component" value="Unassembled WGS sequence"/>
</dbReference>
<dbReference type="GO" id="GO:0008360">
    <property type="term" value="P:regulation of cell shape"/>
    <property type="evidence" value="ECO:0007669"/>
    <property type="project" value="UniProtKB-KW"/>
</dbReference>
<dbReference type="GO" id="GO:0030234">
    <property type="term" value="F:enzyme regulator activity"/>
    <property type="evidence" value="ECO:0007669"/>
    <property type="project" value="TreeGrafter"/>
</dbReference>
<dbReference type="InterPro" id="IPR028082">
    <property type="entry name" value="Peripla_BP_I"/>
</dbReference>
<evidence type="ECO:0000313" key="10">
    <source>
        <dbReference type="Proteomes" id="UP000288012"/>
    </source>
</evidence>
<protein>
    <submittedName>
        <fullName evidence="9">Penicillin-binding protein activator</fullName>
    </submittedName>
</protein>
<dbReference type="Pfam" id="PF04348">
    <property type="entry name" value="LppC"/>
    <property type="match status" value="1"/>
</dbReference>
<keyword evidence="7" id="KW-0449">Lipoprotein</keyword>
<evidence type="ECO:0000256" key="3">
    <source>
        <dbReference type="ARBA" id="ARBA00022984"/>
    </source>
</evidence>
<feature type="signal peptide" evidence="8">
    <location>
        <begin position="1"/>
        <end position="20"/>
    </location>
</feature>
<dbReference type="CDD" id="cd06339">
    <property type="entry name" value="PBP1_YraM_LppC_lipoprotein-like"/>
    <property type="match status" value="1"/>
</dbReference>
<accession>A0A433JLV7</accession>
<keyword evidence="3" id="KW-0573">Peptidoglycan synthesis</keyword>
<comment type="caution">
    <text evidence="9">The sequence shown here is derived from an EMBL/GenBank/DDBJ whole genome shotgun (WGS) entry which is preliminary data.</text>
</comment>
<sequence length="603" mass="66886">MRSNIPSFKLIILVCVLALANCTQVSNSNPPQETLQETQAIANPYTLPADAYLALGKNHAGDEQQSYYLMAAGRLIHDGQLKQANAILARMHDTTPSSQRERNILLAKIDLAKDEPRSAIRRLAAVSTVNSLPVYYQAQFHDVLAQAYQSSGNAVESVAERIKLGQLLPDVKSQANNLRALWLTLTTLPVAELNTLAIETADGSELKGWMQLALISRKNYRDPQVMAADIRHWQVQYPEHPANRIFPLHRSEERLLASPRQVALLLPTTGPLAGPGNAIRDGFMAAHAAGKGQNTKIKVYNTHSANITMLYEQAVDEGADYIVGPLTKADVAIVGGLEHPVPTLLLNDYNGSAKNNVYQFGLSPSNEAKQVAVKARKQGHSRALIIAPAGTWGDEISLAFMNQWRASGGRVVDTWHYQPKEDLDNSVREFLRITQGEARKKNLQRLFGRNLEGVPMRRQDFDMIFLLAYPSKARQIMPLLKYYYAGDVPVYSTSSVYAGSINALKDRDLNGIIFCDMPWVFTHHSGNKNWPEQFNSYNRLYALGMDSYALATQLNQLLLFPALGVNEKSGILYLSPNQQIARVLTWGQFKQGMAKPLGDKVVA</sequence>
<feature type="chain" id="PRO_5019439708" evidence="8">
    <location>
        <begin position="21"/>
        <end position="603"/>
    </location>
</feature>
<dbReference type="InterPro" id="IPR011990">
    <property type="entry name" value="TPR-like_helical_dom_sf"/>
</dbReference>
<dbReference type="PANTHER" id="PTHR38038:SF1">
    <property type="entry name" value="PENICILLIN-BINDING PROTEIN ACTIVATOR LPOA"/>
    <property type="match status" value="1"/>
</dbReference>
<dbReference type="InterPro" id="IPR007443">
    <property type="entry name" value="LpoA"/>
</dbReference>
<keyword evidence="1 8" id="KW-0732">Signal</keyword>
<evidence type="ECO:0000256" key="2">
    <source>
        <dbReference type="ARBA" id="ARBA00022960"/>
    </source>
</evidence>
<keyword evidence="10" id="KW-1185">Reference proteome</keyword>
<gene>
    <name evidence="9" type="ORF">EKM59_00645</name>
</gene>
<evidence type="ECO:0000256" key="4">
    <source>
        <dbReference type="ARBA" id="ARBA00023136"/>
    </source>
</evidence>
<evidence type="ECO:0000256" key="1">
    <source>
        <dbReference type="ARBA" id="ARBA00022729"/>
    </source>
</evidence>
<keyword evidence="5" id="KW-0564">Palmitate</keyword>
<evidence type="ECO:0000256" key="5">
    <source>
        <dbReference type="ARBA" id="ARBA00023139"/>
    </source>
</evidence>
<dbReference type="GO" id="GO:0031241">
    <property type="term" value="C:periplasmic side of cell outer membrane"/>
    <property type="evidence" value="ECO:0007669"/>
    <property type="project" value="TreeGrafter"/>
</dbReference>